<feature type="compositionally biased region" description="Basic and acidic residues" evidence="1">
    <location>
        <begin position="88"/>
        <end position="111"/>
    </location>
</feature>
<dbReference type="Proteomes" id="UP000639338">
    <property type="component" value="Unassembled WGS sequence"/>
</dbReference>
<dbReference type="AlphaFoldDB" id="A0A835CKM7"/>
<evidence type="ECO:0000256" key="1">
    <source>
        <dbReference type="SAM" id="MobiDB-lite"/>
    </source>
</evidence>
<keyword evidence="3" id="KW-1185">Reference proteome</keyword>
<dbReference type="EMBL" id="JACMRX010000006">
    <property type="protein sequence ID" value="KAF7987944.1"/>
    <property type="molecule type" value="Genomic_DNA"/>
</dbReference>
<feature type="compositionally biased region" description="Basic and acidic residues" evidence="1">
    <location>
        <begin position="344"/>
        <end position="357"/>
    </location>
</feature>
<evidence type="ECO:0000313" key="3">
    <source>
        <dbReference type="Proteomes" id="UP000639338"/>
    </source>
</evidence>
<comment type="caution">
    <text evidence="2">The sequence shown here is derived from an EMBL/GenBank/DDBJ whole genome shotgun (WGS) entry which is preliminary data.</text>
</comment>
<evidence type="ECO:0000313" key="2">
    <source>
        <dbReference type="EMBL" id="KAF7987944.1"/>
    </source>
</evidence>
<reference evidence="2 3" key="1">
    <citation type="submission" date="2020-08" db="EMBL/GenBank/DDBJ databases">
        <title>Aphidius gifuensis genome sequencing and assembly.</title>
        <authorList>
            <person name="Du Z."/>
        </authorList>
    </citation>
    <scope>NUCLEOTIDE SEQUENCE [LARGE SCALE GENOMIC DNA]</scope>
    <source>
        <strain evidence="2">YNYX2018</strain>
        <tissue evidence="2">Adults</tissue>
    </source>
</reference>
<feature type="region of interest" description="Disordered" evidence="1">
    <location>
        <begin position="337"/>
        <end position="358"/>
    </location>
</feature>
<sequence length="551" mass="61187">MINNISINPTVEIIKSTQIDQSSYSNVGPYVNAGQINIDINDATRDQLPETEKNNKSNEIILNQANSSNIYNNVQQISFNIDDGTPEELPKTNDTNDKSQDEAGVYDKEKKERRIRQLNKASKIDDSINDESGQINVEIKDKTNQSSTLIISQDSSKEAGMNDVVEKSSLDGDEQITCDNDGATNIQIPETNNIDKNSTCIMNQVKINEAGMNDVVEKLTSNIDGKTCEELPKTNDKKNKSQDEADVYDSDKQIITDNDSTNEQTMNIYKSSTCTTNQVQINEGSPYVNAERINIDINDASEQLPGTENNNKSNEIILNQANSSNIYNNVQQISFNIDDGTPEELPKTNDTNDKSQDEAGVYDNIKKTSCNNKDVANLPLFVRDSINKKKEKKERKIRQLNEASKIDDSINDEPGQINVDIKDITNESSTLIISLVPCKEPGMNDVVEESSLDGDKQITCDNDVKNNEAGINDVVEKLTSNIDDKTREELPKTNEADVYNGDEQVICDDDGARSKHLPNLGQINGQINNETSSEHSTVHINKSNCSNCKKN</sequence>
<protein>
    <submittedName>
        <fullName evidence="2">Uncharacterized protein</fullName>
    </submittedName>
</protein>
<feature type="region of interest" description="Disordered" evidence="1">
    <location>
        <begin position="81"/>
        <end position="111"/>
    </location>
</feature>
<accession>A0A835CKM7</accession>
<organism evidence="2 3">
    <name type="scientific">Aphidius gifuensis</name>
    <name type="common">Parasitoid wasp</name>
    <dbReference type="NCBI Taxonomy" id="684658"/>
    <lineage>
        <taxon>Eukaryota</taxon>
        <taxon>Metazoa</taxon>
        <taxon>Ecdysozoa</taxon>
        <taxon>Arthropoda</taxon>
        <taxon>Hexapoda</taxon>
        <taxon>Insecta</taxon>
        <taxon>Pterygota</taxon>
        <taxon>Neoptera</taxon>
        <taxon>Endopterygota</taxon>
        <taxon>Hymenoptera</taxon>
        <taxon>Apocrita</taxon>
        <taxon>Ichneumonoidea</taxon>
        <taxon>Braconidae</taxon>
        <taxon>Aphidiinae</taxon>
        <taxon>Aphidius</taxon>
    </lineage>
</organism>
<gene>
    <name evidence="2" type="ORF">HCN44_004760</name>
</gene>
<name>A0A835CKM7_APHGI</name>
<proteinExistence type="predicted"/>